<keyword evidence="3 8" id="KW-0732">Signal</keyword>
<reference evidence="10 11" key="1">
    <citation type="journal article" date="2019" name="Genome Biol. Evol.">
        <title>Insights into the evolution of the New World diploid cottons (Gossypium, subgenus Houzingenia) based on genome sequencing.</title>
        <authorList>
            <person name="Grover C.E."/>
            <person name="Arick M.A. 2nd"/>
            <person name="Thrash A."/>
            <person name="Conover J.L."/>
            <person name="Sanders W.S."/>
            <person name="Peterson D.G."/>
            <person name="Frelichowski J.E."/>
            <person name="Scheffler J.A."/>
            <person name="Scheffler B.E."/>
            <person name="Wendel J.F."/>
        </authorList>
    </citation>
    <scope>NUCLEOTIDE SEQUENCE [LARGE SCALE GENOMIC DNA]</scope>
    <source>
        <strain evidence="10">27</strain>
        <tissue evidence="10">Leaf</tissue>
    </source>
</reference>
<keyword evidence="11" id="KW-1185">Reference proteome</keyword>
<dbReference type="AlphaFoldDB" id="A0A7J8RPB3"/>
<keyword evidence="7" id="KW-0812">Transmembrane</keyword>
<dbReference type="InterPro" id="IPR050581">
    <property type="entry name" value="CRR_secretory_protein"/>
</dbReference>
<feature type="signal peptide" evidence="8">
    <location>
        <begin position="1"/>
        <end position="23"/>
    </location>
</feature>
<keyword evidence="7" id="KW-0472">Membrane</keyword>
<dbReference type="InterPro" id="IPR002902">
    <property type="entry name" value="GNK2"/>
</dbReference>
<evidence type="ECO:0000256" key="3">
    <source>
        <dbReference type="ARBA" id="ARBA00022729"/>
    </source>
</evidence>
<comment type="caution">
    <text evidence="10">The sequence shown here is derived from an EMBL/GenBank/DDBJ whole genome shotgun (WGS) entry which is preliminary data.</text>
</comment>
<dbReference type="PANTHER" id="PTHR32411:SF43">
    <property type="entry name" value="CYSTEINE-RICH REPEAT SECRETORY PROTEIN 38"/>
    <property type="match status" value="1"/>
</dbReference>
<keyword evidence="2" id="KW-0964">Secreted</keyword>
<name>A0A7J8RPB3_GOSDV</name>
<evidence type="ECO:0000256" key="6">
    <source>
        <dbReference type="SAM" id="MobiDB-lite"/>
    </source>
</evidence>
<dbReference type="Gene3D" id="3.30.430.20">
    <property type="entry name" value="Gnk2 domain, C-X8-C-X2-C motif"/>
    <property type="match status" value="2"/>
</dbReference>
<sequence>MDLPWLFLFSSLTIAFFLTVTVAQQEPLYHFCLDLNGNFTRNSTYQANLDRLLSSFTLSTSNENGFYNFSSGQGSNIANALALCRGDVNSSDCFTCINNANDELRNRCPYQREAIIWYDYCMFRYTNRTILGVAETSPSFYMWNLNNVTNVDAFNQAVSSLMDNLTNIASTGTSLGKFATGSARILSLTIYALVQCTPDLEDTVCQSCMSQAIGEIPNYCDRKQGCRVYRPSCNFRFEIERFYNLTAADTAATPSSPPPSTASPPSSPTTTGTFSSLFYQVTMTILYKEMHRMSMKREKEKDSNSSGTTIIISISAAAFALLLISICIFVILRLRKPKLKPQKHEATEAVDEISTVESLQYDFNTIRAATDHFSDGNKLGRGGFGAVYK</sequence>
<gene>
    <name evidence="10" type="ORF">Godav_015340</name>
</gene>
<comment type="similarity">
    <text evidence="5">Belongs to the cysteine-rich repeat secretory protein family.</text>
</comment>
<keyword evidence="7" id="KW-1133">Transmembrane helix</keyword>
<dbReference type="PANTHER" id="PTHR32411">
    <property type="entry name" value="CYSTEINE-RICH REPEAT SECRETORY PROTEIN 38-RELATED"/>
    <property type="match status" value="1"/>
</dbReference>
<dbReference type="GO" id="GO:0005576">
    <property type="term" value="C:extracellular region"/>
    <property type="evidence" value="ECO:0007669"/>
    <property type="project" value="UniProtKB-SubCell"/>
</dbReference>
<dbReference type="FunFam" id="3.30.430.20:FF:000003">
    <property type="entry name" value="Cysteine-rich RLK (RECEPTOR-like protein kinase) 10"/>
    <property type="match status" value="1"/>
</dbReference>
<evidence type="ECO:0000313" key="10">
    <source>
        <dbReference type="EMBL" id="MBA0615166.1"/>
    </source>
</evidence>
<feature type="domain" description="Gnk2-homologous" evidence="9">
    <location>
        <begin position="27"/>
        <end position="130"/>
    </location>
</feature>
<dbReference type="Gene3D" id="3.30.200.20">
    <property type="entry name" value="Phosphorylase Kinase, domain 1"/>
    <property type="match status" value="1"/>
</dbReference>
<dbReference type="PROSITE" id="PS51473">
    <property type="entry name" value="GNK2"/>
    <property type="match status" value="2"/>
</dbReference>
<dbReference type="Proteomes" id="UP000593561">
    <property type="component" value="Unassembled WGS sequence"/>
</dbReference>
<dbReference type="FunFam" id="3.30.430.20:FF:000002">
    <property type="entry name" value="Cysteine-rich receptor-like protein kinase 10"/>
    <property type="match status" value="1"/>
</dbReference>
<protein>
    <recommendedName>
        <fullName evidence="9">Gnk2-homologous domain-containing protein</fullName>
    </recommendedName>
</protein>
<dbReference type="EMBL" id="JABFAC010000006">
    <property type="protein sequence ID" value="MBA0615166.1"/>
    <property type="molecule type" value="Genomic_DNA"/>
</dbReference>
<feature type="chain" id="PRO_5029841838" description="Gnk2-homologous domain-containing protein" evidence="8">
    <location>
        <begin position="24"/>
        <end position="389"/>
    </location>
</feature>
<feature type="non-terminal residue" evidence="10">
    <location>
        <position position="389"/>
    </location>
</feature>
<accession>A0A7J8RPB3</accession>
<evidence type="ECO:0000259" key="9">
    <source>
        <dbReference type="PROSITE" id="PS51473"/>
    </source>
</evidence>
<dbReference type="CDD" id="cd23509">
    <property type="entry name" value="Gnk2-like"/>
    <property type="match status" value="2"/>
</dbReference>
<dbReference type="InterPro" id="IPR038408">
    <property type="entry name" value="GNK2_sf"/>
</dbReference>
<evidence type="ECO:0000256" key="8">
    <source>
        <dbReference type="SAM" id="SignalP"/>
    </source>
</evidence>
<feature type="region of interest" description="Disordered" evidence="6">
    <location>
        <begin position="250"/>
        <end position="273"/>
    </location>
</feature>
<feature type="domain" description="Gnk2-homologous" evidence="9">
    <location>
        <begin position="136"/>
        <end position="242"/>
    </location>
</feature>
<evidence type="ECO:0000256" key="1">
    <source>
        <dbReference type="ARBA" id="ARBA00004613"/>
    </source>
</evidence>
<proteinExistence type="inferred from homology"/>
<evidence type="ECO:0000313" key="11">
    <source>
        <dbReference type="Proteomes" id="UP000593561"/>
    </source>
</evidence>
<keyword evidence="4" id="KW-0677">Repeat</keyword>
<feature type="compositionally biased region" description="Pro residues" evidence="6">
    <location>
        <begin position="255"/>
        <end position="267"/>
    </location>
</feature>
<comment type="subcellular location">
    <subcellularLocation>
        <location evidence="1">Secreted</location>
    </subcellularLocation>
</comment>
<evidence type="ECO:0000256" key="7">
    <source>
        <dbReference type="SAM" id="Phobius"/>
    </source>
</evidence>
<evidence type="ECO:0000256" key="2">
    <source>
        <dbReference type="ARBA" id="ARBA00022525"/>
    </source>
</evidence>
<evidence type="ECO:0000256" key="5">
    <source>
        <dbReference type="ARBA" id="ARBA00038515"/>
    </source>
</evidence>
<dbReference type="Pfam" id="PF01657">
    <property type="entry name" value="Stress-antifung"/>
    <property type="match status" value="2"/>
</dbReference>
<organism evidence="10 11">
    <name type="scientific">Gossypium davidsonii</name>
    <name type="common">Davidson's cotton</name>
    <name type="synonym">Gossypium klotzschianum subsp. davidsonii</name>
    <dbReference type="NCBI Taxonomy" id="34287"/>
    <lineage>
        <taxon>Eukaryota</taxon>
        <taxon>Viridiplantae</taxon>
        <taxon>Streptophyta</taxon>
        <taxon>Embryophyta</taxon>
        <taxon>Tracheophyta</taxon>
        <taxon>Spermatophyta</taxon>
        <taxon>Magnoliopsida</taxon>
        <taxon>eudicotyledons</taxon>
        <taxon>Gunneridae</taxon>
        <taxon>Pentapetalae</taxon>
        <taxon>rosids</taxon>
        <taxon>malvids</taxon>
        <taxon>Malvales</taxon>
        <taxon>Malvaceae</taxon>
        <taxon>Malvoideae</taxon>
        <taxon>Gossypium</taxon>
    </lineage>
</organism>
<evidence type="ECO:0000256" key="4">
    <source>
        <dbReference type="ARBA" id="ARBA00022737"/>
    </source>
</evidence>
<feature type="transmembrane region" description="Helical" evidence="7">
    <location>
        <begin position="310"/>
        <end position="332"/>
    </location>
</feature>